<keyword evidence="3" id="KW-1185">Reference proteome</keyword>
<evidence type="ECO:0000313" key="3">
    <source>
        <dbReference type="Proteomes" id="UP000011919"/>
    </source>
</evidence>
<accession>M7NZV9</accession>
<dbReference type="EMBL" id="AOFT01000003">
    <property type="protein sequence ID" value="EMR07205.1"/>
    <property type="molecule type" value="Genomic_DNA"/>
</dbReference>
<comment type="caution">
    <text evidence="2">The sequence shown here is derived from an EMBL/GenBank/DDBJ whole genome shotgun (WGS) entry which is preliminary data.</text>
</comment>
<keyword evidence="1" id="KW-1133">Transmembrane helix</keyword>
<protein>
    <submittedName>
        <fullName evidence="2">Uncharacterized protein</fullName>
    </submittedName>
</protein>
<sequence>MITRRFSLTYLLVYFLVASAFQYVREGSVRWLDNLGIILIMFILFMLLGWTKTKKQRETNVS</sequence>
<dbReference type="RefSeq" id="WP_008297674.1">
    <property type="nucleotide sequence ID" value="NZ_AOFT01000003.1"/>
</dbReference>
<evidence type="ECO:0000256" key="1">
    <source>
        <dbReference type="SAM" id="Phobius"/>
    </source>
</evidence>
<proteinExistence type="predicted"/>
<organism evidence="2 3">
    <name type="scientific">Bhargavaea cecembensis DSE10</name>
    <dbReference type="NCBI Taxonomy" id="1235279"/>
    <lineage>
        <taxon>Bacteria</taxon>
        <taxon>Bacillati</taxon>
        <taxon>Bacillota</taxon>
        <taxon>Bacilli</taxon>
        <taxon>Bacillales</taxon>
        <taxon>Caryophanaceae</taxon>
        <taxon>Bhargavaea</taxon>
    </lineage>
</organism>
<feature type="transmembrane region" description="Helical" evidence="1">
    <location>
        <begin position="30"/>
        <end position="50"/>
    </location>
</feature>
<dbReference type="AlphaFoldDB" id="M7NZV9"/>
<keyword evidence="1" id="KW-0812">Transmembrane</keyword>
<keyword evidence="1" id="KW-0472">Membrane</keyword>
<reference evidence="2 3" key="1">
    <citation type="journal article" date="2013" name="Genome Announc.">
        <title>Draft Genome Sequence of Bhargavaea cecembensis Strain DSE10T, Isolated from a Deep-Sea Sediment Sample Collected at a Depth of 5,904 m from the Chagos-Laccadive Ridge System in the Indian Ocean.</title>
        <authorList>
            <person name="Shivaji S."/>
            <person name="Ara S."/>
            <person name="Begum Z."/>
            <person name="Ruth M."/>
            <person name="Singh A."/>
            <person name="Kumar Pinnaka A."/>
        </authorList>
    </citation>
    <scope>NUCLEOTIDE SEQUENCE [LARGE SCALE GENOMIC DNA]</scope>
    <source>
        <strain evidence="2 3">DSE10</strain>
    </source>
</reference>
<evidence type="ECO:0000313" key="2">
    <source>
        <dbReference type="EMBL" id="EMR07205.1"/>
    </source>
</evidence>
<name>M7NZV9_9BACL</name>
<dbReference type="Proteomes" id="UP000011919">
    <property type="component" value="Unassembled WGS sequence"/>
</dbReference>
<gene>
    <name evidence="2" type="ORF">C772_00850</name>
</gene>